<evidence type="ECO:0000313" key="1">
    <source>
        <dbReference type="EMBL" id="TLS67389.1"/>
    </source>
</evidence>
<dbReference type="EMBL" id="VBRY01000006">
    <property type="protein sequence ID" value="TLS67389.1"/>
    <property type="molecule type" value="Genomic_DNA"/>
</dbReference>
<keyword evidence="1" id="KW-0031">Aminopeptidase</keyword>
<gene>
    <name evidence="1" type="ORF">FEF65_08015</name>
</gene>
<dbReference type="Proteomes" id="UP000306585">
    <property type="component" value="Unassembled WGS sequence"/>
</dbReference>
<keyword evidence="1" id="KW-0378">Hydrolase</keyword>
<dbReference type="InterPro" id="IPR058961">
    <property type="entry name" value="YafT"/>
</dbReference>
<keyword evidence="2" id="KW-1185">Reference proteome</keyword>
<protein>
    <submittedName>
        <fullName evidence="1">Aminopeptidase</fullName>
    </submittedName>
</protein>
<dbReference type="PROSITE" id="PS51257">
    <property type="entry name" value="PROKAR_LIPOPROTEIN"/>
    <property type="match status" value="1"/>
</dbReference>
<organism evidence="1 2">
    <name type="scientific">Mariprofundus erugo</name>
    <dbReference type="NCBI Taxonomy" id="2528639"/>
    <lineage>
        <taxon>Bacteria</taxon>
        <taxon>Pseudomonadati</taxon>
        <taxon>Pseudomonadota</taxon>
        <taxon>Candidatius Mariprofundia</taxon>
        <taxon>Mariprofundales</taxon>
        <taxon>Mariprofundaceae</taxon>
        <taxon>Mariprofundus</taxon>
    </lineage>
</organism>
<evidence type="ECO:0000313" key="2">
    <source>
        <dbReference type="Proteomes" id="UP000306585"/>
    </source>
</evidence>
<name>A0A5R9GR53_9PROT</name>
<reference evidence="1 2" key="1">
    <citation type="journal article" date="2019" name="Appl. Environ. Microbiol.">
        <title>Environmental Evidence and Genomic Insight of Iron-oxidizing Bacteria Preference Towards More Corrosion Resistant Stainless Steel at Higher Salinities.</title>
        <authorList>
            <person name="Garrison C.E."/>
            <person name="Price K.A."/>
            <person name="Field E.K."/>
        </authorList>
    </citation>
    <scope>NUCLEOTIDE SEQUENCE [LARGE SCALE GENOMIC DNA]</scope>
    <source>
        <strain evidence="1 2">P3</strain>
    </source>
</reference>
<keyword evidence="1" id="KW-0645">Protease</keyword>
<dbReference type="Pfam" id="PF25851">
    <property type="entry name" value="YafT"/>
    <property type="match status" value="1"/>
</dbReference>
<comment type="caution">
    <text evidence="1">The sequence shown here is derived from an EMBL/GenBank/DDBJ whole genome shotgun (WGS) entry which is preliminary data.</text>
</comment>
<sequence length="249" mass="27495">MQNYRKITLITCLFAIVTMFIGCSTRSISNSGYEERSVFGYKASPDNPFYKGELSEFDVIGIDPAADVTEDDIQKAMSNSASSMELKKGSAIMLIQSGAMIPDSSMVDAMSRYFNVSVFSGVSQTVNDGKSHYSRLLRLSAATGGYSKIVCYWGLLEAAQKDLSSKTVSWVPFLGSVIPDEDQQMRLRLKVAVIDVGTGRWEMFSPKAFEDQARSSRNSRGMSDQQQVLLLKEKSYSAAVEALVARYAR</sequence>
<dbReference type="AlphaFoldDB" id="A0A5R9GR53"/>
<accession>A0A5R9GR53</accession>
<proteinExistence type="predicted"/>
<dbReference type="GO" id="GO:0004177">
    <property type="term" value="F:aminopeptidase activity"/>
    <property type="evidence" value="ECO:0007669"/>
    <property type="project" value="UniProtKB-KW"/>
</dbReference>